<dbReference type="RefSeq" id="WP_123071113.1">
    <property type="nucleotide sequence ID" value="NZ_JSAB01000237.1"/>
</dbReference>
<sequence length="61" mass="6596">MESIVCLMGFQDVVARIHAALLHALQRHRAAISAPPDDFFAAHSTTLAGQRACAVRRADIP</sequence>
<reference evidence="1" key="1">
    <citation type="submission" date="2014-10" db="EMBL/GenBank/DDBJ databases">
        <title>Massilia sp. genome.</title>
        <authorList>
            <person name="Xu B."/>
            <person name="Dai L."/>
            <person name="Huang Z."/>
        </authorList>
    </citation>
    <scope>NUCLEOTIDE SEQUENCE [LARGE SCALE GENOMIC DNA]</scope>
    <source>
        <strain evidence="1">CFS-1</strain>
    </source>
</reference>
<accession>A0A422QGQ4</accession>
<dbReference type="EMBL" id="JSAB01000237">
    <property type="protein sequence ID" value="RNF29133.1"/>
    <property type="molecule type" value="Genomic_DNA"/>
</dbReference>
<dbReference type="AlphaFoldDB" id="A0A422QGQ4"/>
<organism evidence="1 2">
    <name type="scientific">Massilia aurea</name>
    <dbReference type="NCBI Taxonomy" id="373040"/>
    <lineage>
        <taxon>Bacteria</taxon>
        <taxon>Pseudomonadati</taxon>
        <taxon>Pseudomonadota</taxon>
        <taxon>Betaproteobacteria</taxon>
        <taxon>Burkholderiales</taxon>
        <taxon>Oxalobacteraceae</taxon>
        <taxon>Telluria group</taxon>
        <taxon>Massilia</taxon>
    </lineage>
</organism>
<proteinExistence type="predicted"/>
<protein>
    <submittedName>
        <fullName evidence="1">Uncharacterized protein</fullName>
    </submittedName>
</protein>
<keyword evidence="2" id="KW-1185">Reference proteome</keyword>
<comment type="caution">
    <text evidence="1">The sequence shown here is derived from an EMBL/GenBank/DDBJ whole genome shotgun (WGS) entry which is preliminary data.</text>
</comment>
<name>A0A422QGQ4_9BURK</name>
<dbReference type="Proteomes" id="UP000283254">
    <property type="component" value="Unassembled WGS sequence"/>
</dbReference>
<gene>
    <name evidence="1" type="ORF">NM04_19520</name>
</gene>
<evidence type="ECO:0000313" key="2">
    <source>
        <dbReference type="Proteomes" id="UP000283254"/>
    </source>
</evidence>
<evidence type="ECO:0000313" key="1">
    <source>
        <dbReference type="EMBL" id="RNF29133.1"/>
    </source>
</evidence>